<proteinExistence type="predicted"/>
<evidence type="ECO:0000259" key="1">
    <source>
        <dbReference type="SMART" id="SM01190"/>
    </source>
</evidence>
<organism evidence="2 3">
    <name type="scientific">Phakopsora pachyrhizi</name>
    <name type="common">Asian soybean rust disease fungus</name>
    <dbReference type="NCBI Taxonomy" id="170000"/>
    <lineage>
        <taxon>Eukaryota</taxon>
        <taxon>Fungi</taxon>
        <taxon>Dikarya</taxon>
        <taxon>Basidiomycota</taxon>
        <taxon>Pucciniomycotina</taxon>
        <taxon>Pucciniomycetes</taxon>
        <taxon>Pucciniales</taxon>
        <taxon>Phakopsoraceae</taxon>
        <taxon>Phakopsora</taxon>
    </lineage>
</organism>
<dbReference type="EMBL" id="CALTRL010002473">
    <property type="protein sequence ID" value="CAH7675819.1"/>
    <property type="molecule type" value="Genomic_DNA"/>
</dbReference>
<evidence type="ECO:0000313" key="3">
    <source>
        <dbReference type="Proteomes" id="UP001153365"/>
    </source>
</evidence>
<dbReference type="Proteomes" id="UP001153365">
    <property type="component" value="Unassembled WGS sequence"/>
</dbReference>
<reference evidence="2" key="1">
    <citation type="submission" date="2022-06" db="EMBL/GenBank/DDBJ databases">
        <authorList>
            <consortium name="SYNGENTA / RWTH Aachen University"/>
        </authorList>
    </citation>
    <scope>NUCLEOTIDE SEQUENCE</scope>
</reference>
<dbReference type="AlphaFoldDB" id="A0AAV0AZ68"/>
<name>A0AAV0AZ68_PHAPC</name>
<keyword evidence="3" id="KW-1185">Reference proteome</keyword>
<dbReference type="InterPro" id="IPR009038">
    <property type="entry name" value="GOLD_dom"/>
</dbReference>
<dbReference type="Pfam" id="PF01105">
    <property type="entry name" value="EMP24_GP25L"/>
    <property type="match status" value="1"/>
</dbReference>
<feature type="domain" description="GOLD" evidence="1">
    <location>
        <begin position="1"/>
        <end position="136"/>
    </location>
</feature>
<evidence type="ECO:0000313" key="2">
    <source>
        <dbReference type="EMBL" id="CAH7675819.1"/>
    </source>
</evidence>
<comment type="caution">
    <text evidence="2">The sequence shown here is derived from an EMBL/GenBank/DDBJ whole genome shotgun (WGS) entry which is preliminary data.</text>
</comment>
<dbReference type="SMART" id="SM01190">
    <property type="entry name" value="EMP24_GP25L"/>
    <property type="match status" value="1"/>
</dbReference>
<protein>
    <submittedName>
        <fullName evidence="2">Emp24/gp25L/p24 family/GOLD-domain-containing protein</fullName>
    </submittedName>
</protein>
<gene>
    <name evidence="2" type="ORF">PPACK8108_LOCUS10887</name>
</gene>
<accession>A0AAV0AZ68</accession>
<sequence>MAILIDTIGFEYHRIDLEIVDELAHWNVYWSKKHINSETRITITTHSDADLVVCFNNHLDSNKQRVDLDIDIGANAVEYKAIAKEESLSELKIKMMRLEGFFFDFLGTQLLKLREAKMQDTNESTNSRAKNFTIFDGAILGYQHPGWSFPMLPTRGMDMEDGAMAKIKTRPYDDYQEDRVYGFISRPIVVVGVKPKAHTKLFAGCKVNFDQADLKLGAL</sequence>